<feature type="transmembrane region" description="Helical" evidence="1">
    <location>
        <begin position="104"/>
        <end position="130"/>
    </location>
</feature>
<gene>
    <name evidence="2" type="ORF">IF1G_01766</name>
</gene>
<comment type="caution">
    <text evidence="2">The sequence shown here is derived from an EMBL/GenBank/DDBJ whole genome shotgun (WGS) entry which is preliminary data.</text>
</comment>
<accession>A0A545VCU7</accession>
<keyword evidence="3" id="KW-1185">Reference proteome</keyword>
<name>A0A545VCU7_9HYPO</name>
<keyword evidence="1" id="KW-1133">Transmembrane helix</keyword>
<proteinExistence type="predicted"/>
<evidence type="ECO:0000256" key="1">
    <source>
        <dbReference type="SAM" id="Phobius"/>
    </source>
</evidence>
<dbReference type="EMBL" id="SPUK01000002">
    <property type="protein sequence ID" value="TQV99551.1"/>
    <property type="molecule type" value="Genomic_DNA"/>
</dbReference>
<dbReference type="AlphaFoldDB" id="A0A545VCU7"/>
<keyword evidence="1" id="KW-0472">Membrane</keyword>
<dbReference type="Proteomes" id="UP000315783">
    <property type="component" value="Unassembled WGS sequence"/>
</dbReference>
<organism evidence="2 3">
    <name type="scientific">Cordyceps javanica</name>
    <dbReference type="NCBI Taxonomy" id="43265"/>
    <lineage>
        <taxon>Eukaryota</taxon>
        <taxon>Fungi</taxon>
        <taxon>Dikarya</taxon>
        <taxon>Ascomycota</taxon>
        <taxon>Pezizomycotina</taxon>
        <taxon>Sordariomycetes</taxon>
        <taxon>Hypocreomycetidae</taxon>
        <taxon>Hypocreales</taxon>
        <taxon>Cordycipitaceae</taxon>
        <taxon>Cordyceps</taxon>
    </lineage>
</organism>
<sequence length="135" mass="15414">MPASKPAATIRWSMCHKYMGLQDKLSTIISEPHPYPGVPRSHRHNGGRHHDSTYHHCMRLFVPLHIGKQLLRKRSASHPVYAYLISKQWDSSVTWEHCAPDEPVYFSFSAFSITFNVAAYVSFLGGYLNLKSTLI</sequence>
<keyword evidence="1" id="KW-0812">Transmembrane</keyword>
<reference evidence="2 3" key="1">
    <citation type="journal article" date="2019" name="Appl. Microbiol. Biotechnol.">
        <title>Genome sequence of Isaria javanica and comparative genome analysis insights into family S53 peptidase evolution in fungal entomopathogens.</title>
        <authorList>
            <person name="Lin R."/>
            <person name="Zhang X."/>
            <person name="Xin B."/>
            <person name="Zou M."/>
            <person name="Gao Y."/>
            <person name="Qin F."/>
            <person name="Hu Q."/>
            <person name="Xie B."/>
            <person name="Cheng X."/>
        </authorList>
    </citation>
    <scope>NUCLEOTIDE SEQUENCE [LARGE SCALE GENOMIC DNA]</scope>
    <source>
        <strain evidence="2 3">IJ1G</strain>
    </source>
</reference>
<protein>
    <submittedName>
        <fullName evidence="2">Uncharacterized protein</fullName>
    </submittedName>
</protein>
<evidence type="ECO:0000313" key="3">
    <source>
        <dbReference type="Proteomes" id="UP000315783"/>
    </source>
</evidence>
<evidence type="ECO:0000313" key="2">
    <source>
        <dbReference type="EMBL" id="TQV99551.1"/>
    </source>
</evidence>